<dbReference type="KEGG" id="jar:G7057_09395"/>
<feature type="transmembrane region" description="Helical" evidence="1">
    <location>
        <begin position="580"/>
        <end position="597"/>
    </location>
</feature>
<evidence type="ECO:0000313" key="3">
    <source>
        <dbReference type="EMBL" id="QII82625.1"/>
    </source>
</evidence>
<organism evidence="3 4">
    <name type="scientific">Jeotgalibaca arthritidis</name>
    <dbReference type="NCBI Taxonomy" id="1868794"/>
    <lineage>
        <taxon>Bacteria</taxon>
        <taxon>Bacillati</taxon>
        <taxon>Bacillota</taxon>
        <taxon>Bacilli</taxon>
        <taxon>Lactobacillales</taxon>
        <taxon>Carnobacteriaceae</taxon>
        <taxon>Jeotgalibaca</taxon>
    </lineage>
</organism>
<keyword evidence="1" id="KW-0472">Membrane</keyword>
<dbReference type="InterPro" id="IPR013491">
    <property type="entry name" value="Tape_meas_N"/>
</dbReference>
<dbReference type="Proteomes" id="UP000501451">
    <property type="component" value="Chromosome"/>
</dbReference>
<keyword evidence="4" id="KW-1185">Reference proteome</keyword>
<sequence>MATLEQSLQLTDKFSEPLERINRMAQDTLKTFIALDKAMSGGYDLRMSAETSEVEDALLASNRLADAVDNDYNLIINAQDASLRDAMQEAEKLRSFMMQDMETAVAVDHSDITQATQQLNTLEIELAGTRSTMSQLASIDPLAGMTASLGQAQAVNNQLNSTNVIYSRLAAGVDVVSAKMMRLPFLSDKLKASLGANVTVWTEMYLRQSRVVQMLEKMRASMQRASTSQNKLVSTTMRFVSILGRVNAPVTKFISLVTKGGGAILRNLNNQNRFKGSIDRTTASQEKLNSISRLMNFGVAIAALQRISSMMTGLISKADTFINTMARLNMINDGMRTTAQLSDQILAAAIRSRSAYADTANFVARLGINAGDAFSNNDELIAFAETLNKAYKIGGASVEEQASSMLQLTQALAAGALRGEELNSVMEGAPLVIQAIQDELGITRAELRELASEGAISSDIIKRAMFNAADEINAKFATMPLTFADMMTQMQNTAVYAFQPLIQAFNDFINSTMGQELFASITNGIFILAQVASWAFDVIVAGIQWAQQNANMLQTAFVILGGVLAAVAVIALGIWLYAHAGAVLFIGAIALVAWALNQMGFSAIEVAGWIVGGFMWVGTVLYNVVVFAAGIIIQLGQTIYNVFAYAWNVVAAFVEFFANVWRSPVYSTQMLFYNLIKNILDYMANIADSSGSAATALGNAFVNGANIAIRAVNGLIELLNKIPGVNIGTVGELASFGANNTVGDSIRGMSEMFNPGEAPDNYWSAPKMELAAFTGYEFIGNNLKDPGASFDTGYNFVQNLGDMDFNGLGDFTNMLDKNNGLMAGVMDGFTGSPADYSDLLGAGDDGGAGDKLGKGKEIGDIGKIKSEVSITEEDIKLMRDIAERNFIIKYQQVTPQATVNLNGSGSTETDAKKLLHLMEKMIVEQSSNDLVPQT</sequence>
<reference evidence="3 4" key="1">
    <citation type="journal article" date="2017" name="Int. J. Syst. Evol. Microbiol.">
        <title>Jeotgalibaca porci sp. nov. and Jeotgalibaca arthritidis sp. nov., isolated from pigs, and emended description of the genus Jeotgalibaca.</title>
        <authorList>
            <person name="Zamora L."/>
            <person name="Perez-Sancho M."/>
            <person name="Dominguez L."/>
            <person name="Fernandez-Garayzabal J.F."/>
            <person name="Vela A.I."/>
        </authorList>
    </citation>
    <scope>NUCLEOTIDE SEQUENCE [LARGE SCALE GENOMIC DNA]</scope>
    <source>
        <strain evidence="3 4">CECT 9157</strain>
    </source>
</reference>
<evidence type="ECO:0000256" key="1">
    <source>
        <dbReference type="SAM" id="Phobius"/>
    </source>
</evidence>
<feature type="transmembrane region" description="Helical" evidence="1">
    <location>
        <begin position="517"/>
        <end position="543"/>
    </location>
</feature>
<name>A0A6G7KBJ6_9LACT</name>
<keyword evidence="1" id="KW-1133">Transmembrane helix</keyword>
<gene>
    <name evidence="3" type="ORF">G7057_09395</name>
</gene>
<dbReference type="RefSeq" id="WP_166163205.1">
    <property type="nucleotide sequence ID" value="NZ_CP049740.1"/>
</dbReference>
<accession>A0A6G7KBJ6</accession>
<feature type="transmembrane region" description="Helical" evidence="1">
    <location>
        <begin position="609"/>
        <end position="633"/>
    </location>
</feature>
<feature type="domain" description="Tape measure protein N-terminal" evidence="2">
    <location>
        <begin position="314"/>
        <end position="495"/>
    </location>
</feature>
<feature type="transmembrane region" description="Helical" evidence="1">
    <location>
        <begin position="639"/>
        <end position="661"/>
    </location>
</feature>
<keyword evidence="1" id="KW-0812">Transmembrane</keyword>
<proteinExistence type="predicted"/>
<dbReference type="NCBIfam" id="TIGR02675">
    <property type="entry name" value="tape_meas_nterm"/>
    <property type="match status" value="1"/>
</dbReference>
<protein>
    <submittedName>
        <fullName evidence="3">Tape measure protein</fullName>
    </submittedName>
</protein>
<dbReference type="Pfam" id="PF20155">
    <property type="entry name" value="TMP_3"/>
    <property type="match status" value="1"/>
</dbReference>
<dbReference type="EMBL" id="CP049740">
    <property type="protein sequence ID" value="QII82625.1"/>
    <property type="molecule type" value="Genomic_DNA"/>
</dbReference>
<evidence type="ECO:0000259" key="2">
    <source>
        <dbReference type="Pfam" id="PF20155"/>
    </source>
</evidence>
<feature type="transmembrane region" description="Helical" evidence="1">
    <location>
        <begin position="555"/>
        <end position="574"/>
    </location>
</feature>
<evidence type="ECO:0000313" key="4">
    <source>
        <dbReference type="Proteomes" id="UP000501451"/>
    </source>
</evidence>
<dbReference type="AlphaFoldDB" id="A0A6G7KBJ6"/>